<accession>A0A3B1ADQ0</accession>
<protein>
    <recommendedName>
        <fullName evidence="1">Molybdenum cofactor biosynthesis protein F N-terminal domain-containing protein</fullName>
    </recommendedName>
</protein>
<organism evidence="2">
    <name type="scientific">hydrothermal vent metagenome</name>
    <dbReference type="NCBI Taxonomy" id="652676"/>
    <lineage>
        <taxon>unclassified sequences</taxon>
        <taxon>metagenomes</taxon>
        <taxon>ecological metagenomes</taxon>
    </lineage>
</organism>
<dbReference type="Gene3D" id="2.40.128.20">
    <property type="match status" value="1"/>
</dbReference>
<dbReference type="InterPro" id="IPR012674">
    <property type="entry name" value="Calycin"/>
</dbReference>
<proteinExistence type="predicted"/>
<feature type="domain" description="Molybdenum cofactor biosynthesis protein F N-terminal" evidence="1">
    <location>
        <begin position="27"/>
        <end position="106"/>
    </location>
</feature>
<dbReference type="InterPro" id="IPR024724">
    <property type="entry name" value="MoaF_N"/>
</dbReference>
<gene>
    <name evidence="2" type="ORF">MNBD_GAMMA21-2578</name>
</gene>
<dbReference type="AlphaFoldDB" id="A0A3B1ADQ0"/>
<dbReference type="Pfam" id="PF10703">
    <property type="entry name" value="MoaF"/>
    <property type="match status" value="1"/>
</dbReference>
<evidence type="ECO:0000259" key="1">
    <source>
        <dbReference type="Pfam" id="PF10703"/>
    </source>
</evidence>
<reference evidence="2" key="1">
    <citation type="submission" date="2018-06" db="EMBL/GenBank/DDBJ databases">
        <authorList>
            <person name="Zhirakovskaya E."/>
        </authorList>
    </citation>
    <scope>NUCLEOTIDE SEQUENCE</scope>
</reference>
<sequence length="130" mass="14933">MKHLVLLLSLIAPATLVLAEQLNETTLTDKLNGTELTYTYSGGWKFSIKYSADGVSYTMHNYNTPWSKKYPYQAIEVSKGVYFTSWFDLGRNDYVTQLINLNTKRLYGSVLLAKEKIHFEQAIINELKQN</sequence>
<evidence type="ECO:0000313" key="2">
    <source>
        <dbReference type="EMBL" id="VAW98082.1"/>
    </source>
</evidence>
<name>A0A3B1ADQ0_9ZZZZ</name>
<dbReference type="EMBL" id="UOFR01000057">
    <property type="protein sequence ID" value="VAW98082.1"/>
    <property type="molecule type" value="Genomic_DNA"/>
</dbReference>